<comment type="caution">
    <text evidence="2">The sequence shown here is derived from an EMBL/GenBank/DDBJ whole genome shotgun (WGS) entry which is preliminary data.</text>
</comment>
<sequence length="736" mass="79305">MSFVGAPVNRTDGWAKVSGAALYSAEHPVPNLAHAVLVTSTVPSGRITRIDTRMAEQVPGVLLVMSYENAMRLPPATRMGKLQPPIGRALTLLQDDRVYYNNQPVGVVVAETLEHAREAAARLQIEYERADAVLDFELAKQSVHPPGTILGEDPDTRRGNLQTGLLTGSARVEATYVTPYESHNPLEPHATIAAWEGDRLTLYDSTQYIKGVQRIVAETLGMPADRLTVFCPFTGGGFGCKGSVWSHVVLAAMAARQAGRPVKLVLDRNQMFGPVGMRPATEQRMRLAALSDGRLTASSHDVTSYTSVIEDWTEPSALVTRMMYESPTQETSHRLAKMNLGTPTFMRAPGEATGTYALECAMDELAYELGIDPIELRLRNYTERDPDKGLPFSSKSLRQCYEVGAQRFGWHGRNPAPRSMREGDKLVGWGMATATYPMRRMAAKASVVMYPDGFAIARSATQDLGTGTYTVMTQVAADALGVPLANMRFELGDSRMPDAPVSGGSMTVASVSSAVHAAAGALRHKLASIACAHPHSPLHGAVPEEVGADAGWLFLSGDPSRREPMALVVERHGQGPIEATANAAPGEEKNKYSMHSFGAVFVEVHVDELLGEIRVPRVVGVYGVGRLLNRKTGHSQLMGGIVWGLGMALFEETLIDKRIGRAVNGNLAEYHVPVNADVGTIDVQVVEEHDPYVNPLGAKGIGEIGITGVAAAVANAVYHATGKRVRDLPITLDKLL</sequence>
<name>A0A4Y9T2F9_9BURK</name>
<keyword evidence="3" id="KW-1185">Reference proteome</keyword>
<evidence type="ECO:0000259" key="1">
    <source>
        <dbReference type="SMART" id="SM01008"/>
    </source>
</evidence>
<reference evidence="2 3" key="1">
    <citation type="submission" date="2019-03" db="EMBL/GenBank/DDBJ databases">
        <title>Draft genome of Massilia hortus sp. nov., a novel bacterial species of the Oxalobacteraceae family.</title>
        <authorList>
            <person name="Peta V."/>
            <person name="Raths R."/>
            <person name="Bucking H."/>
        </authorList>
    </citation>
    <scope>NUCLEOTIDE SEQUENCE [LARGE SCALE GENOMIC DNA]</scope>
    <source>
        <strain evidence="2 3">ONC3</strain>
    </source>
</reference>
<dbReference type="InterPro" id="IPR046867">
    <property type="entry name" value="AldOxase/xan_DH_MoCoBD2"/>
</dbReference>
<dbReference type="SUPFAM" id="SSF56003">
    <property type="entry name" value="Molybdenum cofactor-binding domain"/>
    <property type="match status" value="1"/>
</dbReference>
<dbReference type="Proteomes" id="UP000297258">
    <property type="component" value="Unassembled WGS sequence"/>
</dbReference>
<evidence type="ECO:0000313" key="3">
    <source>
        <dbReference type="Proteomes" id="UP000297258"/>
    </source>
</evidence>
<organism evidence="2 3">
    <name type="scientific">Massilia horti</name>
    <dbReference type="NCBI Taxonomy" id="2562153"/>
    <lineage>
        <taxon>Bacteria</taxon>
        <taxon>Pseudomonadati</taxon>
        <taxon>Pseudomonadota</taxon>
        <taxon>Betaproteobacteria</taxon>
        <taxon>Burkholderiales</taxon>
        <taxon>Oxalobacteraceae</taxon>
        <taxon>Telluria group</taxon>
        <taxon>Massilia</taxon>
    </lineage>
</organism>
<dbReference type="RefSeq" id="WP_135190447.1">
    <property type="nucleotide sequence ID" value="NZ_SPUM01000100.1"/>
</dbReference>
<dbReference type="GO" id="GO:0005506">
    <property type="term" value="F:iron ion binding"/>
    <property type="evidence" value="ECO:0007669"/>
    <property type="project" value="InterPro"/>
</dbReference>
<dbReference type="SUPFAM" id="SSF54665">
    <property type="entry name" value="CO dehydrogenase molybdoprotein N-domain-like"/>
    <property type="match status" value="1"/>
</dbReference>
<dbReference type="EMBL" id="SPUM01000100">
    <property type="protein sequence ID" value="TFW31109.1"/>
    <property type="molecule type" value="Genomic_DNA"/>
</dbReference>
<accession>A0A4Y9T2F9</accession>
<protein>
    <submittedName>
        <fullName evidence="2">Xanthine dehydrogenase family protein molybdopterin-binding subunit</fullName>
    </submittedName>
</protein>
<dbReference type="InterPro" id="IPR036856">
    <property type="entry name" value="Ald_Oxase/Xan_DH_a/b_sf"/>
</dbReference>
<dbReference type="InterPro" id="IPR008274">
    <property type="entry name" value="AldOxase/xan_DH_MoCoBD1"/>
</dbReference>
<dbReference type="InterPro" id="IPR000674">
    <property type="entry name" value="Ald_Oxase/Xan_DH_a/b"/>
</dbReference>
<feature type="domain" description="Aldehyde oxidase/xanthine dehydrogenase a/b hammerhead" evidence="1">
    <location>
        <begin position="18"/>
        <end position="131"/>
    </location>
</feature>
<evidence type="ECO:0000313" key="2">
    <source>
        <dbReference type="EMBL" id="TFW31109.1"/>
    </source>
</evidence>
<dbReference type="PANTHER" id="PTHR11908">
    <property type="entry name" value="XANTHINE DEHYDROGENASE"/>
    <property type="match status" value="1"/>
</dbReference>
<dbReference type="SMART" id="SM01008">
    <property type="entry name" value="Ald_Xan_dh_C"/>
    <property type="match status" value="1"/>
</dbReference>
<dbReference type="OrthoDB" id="221297at2"/>
<dbReference type="Pfam" id="PF01315">
    <property type="entry name" value="Ald_Xan_dh_C"/>
    <property type="match status" value="1"/>
</dbReference>
<dbReference type="Pfam" id="PF20256">
    <property type="entry name" value="MoCoBD_2"/>
    <property type="match status" value="1"/>
</dbReference>
<dbReference type="Gene3D" id="3.90.1170.50">
    <property type="entry name" value="Aldehyde oxidase/xanthine dehydrogenase, a/b hammerhead"/>
    <property type="match status" value="1"/>
</dbReference>
<dbReference type="GO" id="GO:0016491">
    <property type="term" value="F:oxidoreductase activity"/>
    <property type="evidence" value="ECO:0007669"/>
    <property type="project" value="InterPro"/>
</dbReference>
<dbReference type="InterPro" id="IPR037165">
    <property type="entry name" value="AldOxase/xan_DH_Mopterin-bd_sf"/>
</dbReference>
<dbReference type="Gene3D" id="3.30.365.10">
    <property type="entry name" value="Aldehyde oxidase/xanthine dehydrogenase, molybdopterin binding domain"/>
    <property type="match status" value="4"/>
</dbReference>
<dbReference type="AlphaFoldDB" id="A0A4Y9T2F9"/>
<dbReference type="Pfam" id="PF02738">
    <property type="entry name" value="MoCoBD_1"/>
    <property type="match status" value="1"/>
</dbReference>
<proteinExistence type="predicted"/>
<dbReference type="InterPro" id="IPR016208">
    <property type="entry name" value="Ald_Oxase/xanthine_DH-like"/>
</dbReference>
<gene>
    <name evidence="2" type="ORF">E4O92_14500</name>
</gene>
<dbReference type="PANTHER" id="PTHR11908:SF153">
    <property type="entry name" value="DEHYDROGENASE"/>
    <property type="match status" value="1"/>
</dbReference>